<feature type="compositionally biased region" description="Low complexity" evidence="6">
    <location>
        <begin position="197"/>
        <end position="224"/>
    </location>
</feature>
<feature type="compositionally biased region" description="Low complexity" evidence="6">
    <location>
        <begin position="130"/>
        <end position="146"/>
    </location>
</feature>
<dbReference type="GO" id="GO:0005634">
    <property type="term" value="C:nucleus"/>
    <property type="evidence" value="ECO:0007669"/>
    <property type="project" value="UniProtKB-SubCell"/>
</dbReference>
<feature type="domain" description="CENP-T/Histone H4 histone fold" evidence="7">
    <location>
        <begin position="545"/>
        <end position="647"/>
    </location>
</feature>
<dbReference type="Proteomes" id="UP000241462">
    <property type="component" value="Unassembled WGS sequence"/>
</dbReference>
<dbReference type="InterPro" id="IPR035425">
    <property type="entry name" value="CENP-T/H4_C"/>
</dbReference>
<dbReference type="SUPFAM" id="SSF47113">
    <property type="entry name" value="Histone-fold"/>
    <property type="match status" value="1"/>
</dbReference>
<dbReference type="InterPro" id="IPR028255">
    <property type="entry name" value="CENP-T"/>
</dbReference>
<dbReference type="PANTHER" id="PTHR46904">
    <property type="entry name" value="CENTROMERE PROTEIN T"/>
    <property type="match status" value="1"/>
</dbReference>
<evidence type="ECO:0000256" key="1">
    <source>
        <dbReference type="ARBA" id="ARBA00004123"/>
    </source>
</evidence>
<dbReference type="GO" id="GO:0007059">
    <property type="term" value="P:chromosome segregation"/>
    <property type="evidence" value="ECO:0007669"/>
    <property type="project" value="TreeGrafter"/>
</dbReference>
<proteinExistence type="inferred from homology"/>
<feature type="compositionally biased region" description="Polar residues" evidence="6">
    <location>
        <begin position="41"/>
        <end position="58"/>
    </location>
</feature>
<dbReference type="Gene3D" id="1.10.20.10">
    <property type="entry name" value="Histone, subunit A"/>
    <property type="match status" value="1"/>
</dbReference>
<feature type="compositionally biased region" description="Basic and acidic residues" evidence="6">
    <location>
        <begin position="494"/>
        <end position="506"/>
    </location>
</feature>
<accession>A0A2T3A6L8</accession>
<dbReference type="GO" id="GO:0003677">
    <property type="term" value="F:DNA binding"/>
    <property type="evidence" value="ECO:0007669"/>
    <property type="project" value="InterPro"/>
</dbReference>
<feature type="compositionally biased region" description="Acidic residues" evidence="6">
    <location>
        <begin position="252"/>
        <end position="267"/>
    </location>
</feature>
<feature type="compositionally biased region" description="Basic and acidic residues" evidence="6">
    <location>
        <begin position="178"/>
        <end position="189"/>
    </location>
</feature>
<organism evidence="8 9">
    <name type="scientific">Coniella lustricola</name>
    <dbReference type="NCBI Taxonomy" id="2025994"/>
    <lineage>
        <taxon>Eukaryota</taxon>
        <taxon>Fungi</taxon>
        <taxon>Dikarya</taxon>
        <taxon>Ascomycota</taxon>
        <taxon>Pezizomycotina</taxon>
        <taxon>Sordariomycetes</taxon>
        <taxon>Sordariomycetidae</taxon>
        <taxon>Diaporthales</taxon>
        <taxon>Schizoparmaceae</taxon>
        <taxon>Coniella</taxon>
    </lineage>
</organism>
<feature type="compositionally biased region" description="Low complexity" evidence="6">
    <location>
        <begin position="517"/>
        <end position="530"/>
    </location>
</feature>
<dbReference type="GO" id="GO:0000278">
    <property type="term" value="P:mitotic cell cycle"/>
    <property type="evidence" value="ECO:0007669"/>
    <property type="project" value="TreeGrafter"/>
</dbReference>
<feature type="region of interest" description="Disordered" evidence="6">
    <location>
        <begin position="643"/>
        <end position="678"/>
    </location>
</feature>
<comment type="subcellular location">
    <subcellularLocation>
        <location evidence="2">Chromosome</location>
    </subcellularLocation>
    <subcellularLocation>
        <location evidence="1">Nucleus</location>
    </subcellularLocation>
</comment>
<gene>
    <name evidence="8" type="ORF">BD289DRAFT_483118</name>
</gene>
<dbReference type="PANTHER" id="PTHR46904:SF1">
    <property type="entry name" value="CENTROMERE PROTEIN T"/>
    <property type="match status" value="1"/>
</dbReference>
<dbReference type="CDD" id="cd22920">
    <property type="entry name" value="HFD_CENP-T"/>
    <property type="match status" value="1"/>
</dbReference>
<dbReference type="AlphaFoldDB" id="A0A2T3A6L8"/>
<evidence type="ECO:0000256" key="6">
    <source>
        <dbReference type="SAM" id="MobiDB-lite"/>
    </source>
</evidence>
<dbReference type="GO" id="GO:0046982">
    <property type="term" value="F:protein heterodimerization activity"/>
    <property type="evidence" value="ECO:0007669"/>
    <property type="project" value="InterPro"/>
</dbReference>
<dbReference type="InParanoid" id="A0A2T3A6L8"/>
<sequence length="678" mass="73802">MVSGQGSAGGSRLPLPVRDRSLAANITKTPATAPPRKYSPSKGSVTLSRASTSQPSKSSENEDAGSSYFHNPTHTPKNNNKQIEEDIYIARQYTAPLPSTSRFSIRTPGNKVIDFRAPARLRYSASGRKQQLQQQQPYQQYPPSQLTPHGRAAIRTLDSRRAAINEIHTPGRNRRRSLRDQRETPRDTLRALGRVLAPQSSAVSTSTSSGSSPNEPSGSSASGSRGRWKRIANGGLGGKRKGRKRAAITIPDDSDDPDDPDDDDDEFPIDRPRFSLPIDEDADSDGDLPRPPRSSGLEELDSNVTLQSIELARRATMGSNAPRFSLRTSNFGVGPYSEDERGGDMSVDPAFFPQAASWESGDNDTTGVRNDDEQERADAASQGEEDEAARRGTLGGRVSDFGAIDFNLEAVDQSTVVLDPQMQSSPRHESLSPDNEPFEFAGARGDDNDDGQSFGGDDNAVEFGDDAPLGFAESDDDDNGGAAANFPDIDSDIEGDRTAALDETRTFSRRSPSKLPSGASAVGSTAAAEPRGGRVKRPGKRISRYGIEYSSLPTSVVKRLAQRFAGKTQLSANTLSAIIQASDWFFEQLGDDLRAYANHAKGRTTINETDMLMLMKRQRQTSATISAYALAQRHLPRELLQELRMPVPAPVRQKQRRQARQKANNGDDEEQEQEQEVA</sequence>
<dbReference type="GO" id="GO:0051382">
    <property type="term" value="P:kinetochore assembly"/>
    <property type="evidence" value="ECO:0007669"/>
    <property type="project" value="InterPro"/>
</dbReference>
<keyword evidence="9" id="KW-1185">Reference proteome</keyword>
<evidence type="ECO:0000313" key="9">
    <source>
        <dbReference type="Proteomes" id="UP000241462"/>
    </source>
</evidence>
<dbReference type="InterPro" id="IPR009072">
    <property type="entry name" value="Histone-fold"/>
</dbReference>
<evidence type="ECO:0000256" key="3">
    <source>
        <dbReference type="ARBA" id="ARBA00010137"/>
    </source>
</evidence>
<reference evidence="8 9" key="1">
    <citation type="journal article" date="2018" name="Mycol. Prog.">
        <title>Coniella lustricola, a new species from submerged detritus.</title>
        <authorList>
            <person name="Raudabaugh D.B."/>
            <person name="Iturriaga T."/>
            <person name="Carver A."/>
            <person name="Mondo S."/>
            <person name="Pangilinan J."/>
            <person name="Lipzen A."/>
            <person name="He G."/>
            <person name="Amirebrahimi M."/>
            <person name="Grigoriev I.V."/>
            <person name="Miller A.N."/>
        </authorList>
    </citation>
    <scope>NUCLEOTIDE SEQUENCE [LARGE SCALE GENOMIC DNA]</scope>
    <source>
        <strain evidence="8 9">B22-T-1</strain>
    </source>
</reference>
<dbReference type="STRING" id="2025994.A0A2T3A6L8"/>
<evidence type="ECO:0000259" key="7">
    <source>
        <dbReference type="Pfam" id="PF15511"/>
    </source>
</evidence>
<dbReference type="OrthoDB" id="10071681at2759"/>
<dbReference type="GO" id="GO:0000776">
    <property type="term" value="C:kinetochore"/>
    <property type="evidence" value="ECO:0007669"/>
    <property type="project" value="InterPro"/>
</dbReference>
<feature type="region of interest" description="Disordered" evidence="6">
    <location>
        <begin position="125"/>
        <end position="148"/>
    </location>
</feature>
<feature type="region of interest" description="Disordered" evidence="6">
    <location>
        <begin position="422"/>
        <end position="539"/>
    </location>
</feature>
<evidence type="ECO:0000256" key="4">
    <source>
        <dbReference type="ARBA" id="ARBA00022454"/>
    </source>
</evidence>
<dbReference type="EMBL" id="KZ678453">
    <property type="protein sequence ID" value="PSR83854.1"/>
    <property type="molecule type" value="Genomic_DNA"/>
</dbReference>
<evidence type="ECO:0000256" key="5">
    <source>
        <dbReference type="ARBA" id="ARBA00023242"/>
    </source>
</evidence>
<keyword evidence="5" id="KW-0539">Nucleus</keyword>
<protein>
    <submittedName>
        <fullName evidence="8">Centromere kinetochore component CENP-T-domain-containing protein</fullName>
    </submittedName>
</protein>
<feature type="region of interest" description="Disordered" evidence="6">
    <location>
        <begin position="164"/>
        <end position="397"/>
    </location>
</feature>
<name>A0A2T3A6L8_9PEZI</name>
<evidence type="ECO:0000256" key="2">
    <source>
        <dbReference type="ARBA" id="ARBA00004286"/>
    </source>
</evidence>
<evidence type="ECO:0000313" key="8">
    <source>
        <dbReference type="EMBL" id="PSR83854.1"/>
    </source>
</evidence>
<comment type="similarity">
    <text evidence="3">Belongs to the CENP-T/CNN1 family.</text>
</comment>
<feature type="compositionally biased region" description="Polar residues" evidence="6">
    <location>
        <begin position="68"/>
        <end position="80"/>
    </location>
</feature>
<dbReference type="Pfam" id="PF15511">
    <property type="entry name" value="CENP-T_C"/>
    <property type="match status" value="1"/>
</dbReference>
<feature type="compositionally biased region" description="Acidic residues" evidence="6">
    <location>
        <begin position="666"/>
        <end position="678"/>
    </location>
</feature>
<keyword evidence="4" id="KW-0158">Chromosome</keyword>
<feature type="region of interest" description="Disordered" evidence="6">
    <location>
        <begin position="1"/>
        <end position="80"/>
    </location>
</feature>